<feature type="signal peptide" evidence="1">
    <location>
        <begin position="1"/>
        <end position="17"/>
    </location>
</feature>
<dbReference type="InterPro" id="IPR031941">
    <property type="entry name" value="DUF4773"/>
</dbReference>
<reference evidence="3" key="1">
    <citation type="journal article" date="2018" name="Cell. Mol. Life Sci.">
        <title>Giant fish-killing water bug reveals ancient and dynamic venom evolution in Heteroptera.</title>
        <authorList>
            <person name="Walker A.A."/>
            <person name="Hernandez-Vargas M.J."/>
            <person name="Corzo G."/>
            <person name="Fry B.G."/>
            <person name="King G.F."/>
        </authorList>
    </citation>
    <scope>NUCLEOTIDE SEQUENCE</scope>
</reference>
<dbReference type="AlphaFoldDB" id="A0A2K8JLF6"/>
<sequence>MRLLVLLAFGLAVAVHAETVPEPQADDGEEWAQDDTLVAEELNTIFGDDFDYDEESPRIYLKGLIGVGDDNEEKGEEEENTVNRIPAKVTNGCICDSTAHCECCTVGYVNNKNFTGCVHIDIAQRMGLLDVMFLFNGLQVSQNQFSVRRHEENCKDVMTTSEIMTLCVNSRTTVKPLGVAVTCLKTVFKTFKSAVELKFKCIRHQNGQLSVA</sequence>
<organism evidence="3">
    <name type="scientific">Lethocerus distinctifemur</name>
    <dbReference type="NCBI Taxonomy" id="280095"/>
    <lineage>
        <taxon>Eukaryota</taxon>
        <taxon>Metazoa</taxon>
        <taxon>Ecdysozoa</taxon>
        <taxon>Arthropoda</taxon>
        <taxon>Hexapoda</taxon>
        <taxon>Insecta</taxon>
        <taxon>Pterygota</taxon>
        <taxon>Neoptera</taxon>
        <taxon>Paraneoptera</taxon>
        <taxon>Hemiptera</taxon>
        <taxon>Heteroptera</taxon>
        <taxon>Panheteroptera</taxon>
        <taxon>Nepomorpha</taxon>
        <taxon>Belostomatidae</taxon>
        <taxon>Lethocerinae</taxon>
        <taxon>Lethocerus</taxon>
    </lineage>
</organism>
<dbReference type="Pfam" id="PF15998">
    <property type="entry name" value="DUF4773"/>
    <property type="match status" value="1"/>
</dbReference>
<protein>
    <submittedName>
        <fullName evidence="3">Venom protein family 2 protein 6</fullName>
    </submittedName>
</protein>
<keyword evidence="1" id="KW-0732">Signal</keyword>
<name>A0A2K8JLF6_9HEMI</name>
<feature type="chain" id="PRO_5014804209" evidence="1">
    <location>
        <begin position="18"/>
        <end position="212"/>
    </location>
</feature>
<evidence type="ECO:0000256" key="1">
    <source>
        <dbReference type="SAM" id="SignalP"/>
    </source>
</evidence>
<dbReference type="EMBL" id="MF683273">
    <property type="protein sequence ID" value="ATU82414.1"/>
    <property type="molecule type" value="mRNA"/>
</dbReference>
<proteinExistence type="evidence at transcript level"/>
<evidence type="ECO:0000313" key="3">
    <source>
        <dbReference type="EMBL" id="ATU82414.1"/>
    </source>
</evidence>
<evidence type="ECO:0000259" key="2">
    <source>
        <dbReference type="Pfam" id="PF15998"/>
    </source>
</evidence>
<accession>A0A2K8JLF6</accession>
<feature type="domain" description="DUF4773" evidence="2">
    <location>
        <begin position="93"/>
        <end position="204"/>
    </location>
</feature>